<gene>
    <name evidence="1" type="ORF">IW245_006406</name>
</gene>
<name>A0A8J7GN90_9ACTN</name>
<sequence length="323" mass="34865">MKTGYEVLVALARRFAFGDVAALVNDPRVERICTFGQGLLELDAEDFGAYDVIDTLKQRAIASRMPQAPREQPRGALGSLRPAYSLLLEVIEARWMRSEMAALVAAVHIASEYLPMLVWEPVLGHAADPARLQHFQDSRFGQMEDRACPHTRTEKSACARALRVASEPPAGWRAYLDRQHSNVAHALGVCAAECRTECPVTDRLKPGQHEMLAHNAAAALKFGDSAIVRLRHAAPVGHGFGVPSPEEVAEAWARTRESLSLSANGNGAGRAILTEDGFPLPGLPSLITALAGVPIVPDTLLTDVAAELERCLTLLDSDGKWGA</sequence>
<dbReference type="AlphaFoldDB" id="A0A8J7GN90"/>
<protein>
    <submittedName>
        <fullName evidence="1">Uncharacterized protein</fullName>
    </submittedName>
</protein>
<dbReference type="Proteomes" id="UP000622552">
    <property type="component" value="Unassembled WGS sequence"/>
</dbReference>
<dbReference type="RefSeq" id="WP_197006782.1">
    <property type="nucleotide sequence ID" value="NZ_BONS01000006.1"/>
</dbReference>
<comment type="caution">
    <text evidence="1">The sequence shown here is derived from an EMBL/GenBank/DDBJ whole genome shotgun (WGS) entry which is preliminary data.</text>
</comment>
<dbReference type="EMBL" id="JADOUF010000001">
    <property type="protein sequence ID" value="MBG6140212.1"/>
    <property type="molecule type" value="Genomic_DNA"/>
</dbReference>
<evidence type="ECO:0000313" key="2">
    <source>
        <dbReference type="Proteomes" id="UP000622552"/>
    </source>
</evidence>
<evidence type="ECO:0000313" key="1">
    <source>
        <dbReference type="EMBL" id="MBG6140212.1"/>
    </source>
</evidence>
<proteinExistence type="predicted"/>
<organism evidence="1 2">
    <name type="scientific">Longispora fulva</name>
    <dbReference type="NCBI Taxonomy" id="619741"/>
    <lineage>
        <taxon>Bacteria</taxon>
        <taxon>Bacillati</taxon>
        <taxon>Actinomycetota</taxon>
        <taxon>Actinomycetes</taxon>
        <taxon>Micromonosporales</taxon>
        <taxon>Micromonosporaceae</taxon>
        <taxon>Longispora</taxon>
    </lineage>
</organism>
<accession>A0A8J7GN90</accession>
<reference evidence="1" key="1">
    <citation type="submission" date="2020-11" db="EMBL/GenBank/DDBJ databases">
        <title>Sequencing the genomes of 1000 actinobacteria strains.</title>
        <authorList>
            <person name="Klenk H.-P."/>
        </authorList>
    </citation>
    <scope>NUCLEOTIDE SEQUENCE</scope>
    <source>
        <strain evidence="1">DSM 45356</strain>
    </source>
</reference>
<keyword evidence="2" id="KW-1185">Reference proteome</keyword>